<keyword evidence="3" id="KW-1185">Reference proteome</keyword>
<evidence type="ECO:0000313" key="3">
    <source>
        <dbReference type="Proteomes" id="UP000824782"/>
    </source>
</evidence>
<protein>
    <submittedName>
        <fullName evidence="2">Uncharacterized protein</fullName>
    </submittedName>
</protein>
<feature type="region of interest" description="Disordered" evidence="1">
    <location>
        <begin position="43"/>
        <end position="68"/>
    </location>
</feature>
<dbReference type="EMBL" id="WNYA01000005">
    <property type="protein sequence ID" value="KAG8572163.1"/>
    <property type="molecule type" value="Genomic_DNA"/>
</dbReference>
<gene>
    <name evidence="2" type="ORF">GDO81_011949</name>
</gene>
<accession>A0AAV7BI56</accession>
<name>A0AAV7BI56_ENGPU</name>
<organism evidence="2 3">
    <name type="scientific">Engystomops pustulosus</name>
    <name type="common">Tungara frog</name>
    <name type="synonym">Physalaemus pustulosus</name>
    <dbReference type="NCBI Taxonomy" id="76066"/>
    <lineage>
        <taxon>Eukaryota</taxon>
        <taxon>Metazoa</taxon>
        <taxon>Chordata</taxon>
        <taxon>Craniata</taxon>
        <taxon>Vertebrata</taxon>
        <taxon>Euteleostomi</taxon>
        <taxon>Amphibia</taxon>
        <taxon>Batrachia</taxon>
        <taxon>Anura</taxon>
        <taxon>Neobatrachia</taxon>
        <taxon>Hyloidea</taxon>
        <taxon>Leptodactylidae</taxon>
        <taxon>Leiuperinae</taxon>
        <taxon>Engystomops</taxon>
    </lineage>
</organism>
<feature type="compositionally biased region" description="Low complexity" evidence="1">
    <location>
        <begin position="45"/>
        <end position="59"/>
    </location>
</feature>
<evidence type="ECO:0000256" key="1">
    <source>
        <dbReference type="SAM" id="MobiDB-lite"/>
    </source>
</evidence>
<dbReference type="AlphaFoldDB" id="A0AAV7BI56"/>
<sequence length="68" mass="7874">MEEIVIYKSDRVWRWHQQQQQDDTCILHYNFPENIMCVQKKNCKGGTSSSSMRSESGTMKNSLAGSNM</sequence>
<reference evidence="2" key="1">
    <citation type="thesis" date="2020" institute="ProQuest LLC" country="789 East Eisenhower Parkway, Ann Arbor, MI, USA">
        <title>Comparative Genomics and Chromosome Evolution.</title>
        <authorList>
            <person name="Mudd A.B."/>
        </authorList>
    </citation>
    <scope>NUCLEOTIDE SEQUENCE</scope>
    <source>
        <strain evidence="2">237g6f4</strain>
        <tissue evidence="2">Blood</tissue>
    </source>
</reference>
<dbReference type="Proteomes" id="UP000824782">
    <property type="component" value="Unassembled WGS sequence"/>
</dbReference>
<evidence type="ECO:0000313" key="2">
    <source>
        <dbReference type="EMBL" id="KAG8572163.1"/>
    </source>
</evidence>
<comment type="caution">
    <text evidence="2">The sequence shown here is derived from an EMBL/GenBank/DDBJ whole genome shotgun (WGS) entry which is preliminary data.</text>
</comment>
<proteinExistence type="predicted"/>